<sequence length="483" mass="53929">MPYKNYSHEALAQAISAVRRNVLSQRAAAAQYGVPRSTLRDGVGQKKKGTQSGQSRMLTDVEERALVTYLIYMANQCLPHTRDITRCYIWDIIVDSGRATLFNMMDGPSDKYFRQMFARHPDITEKRAETLDKARNSMSTQQTIDDFFDLYGQLLDDYDLRDKSEQIFNCEEVGWTGRETSRKKVIGPTAAHTYRQQTMVNQHITAHLCVSASGRMLPPLIIFPGSHPHRHYQDGIPDSWLFGVSESGFINTDLFHQWFIKIFLANCGSVRPVLLIMDNHDAHVNLHMIKAAIENDVVLLGLPAHTTHILQPLDVKHIIHLPGIKYLDSCSTIDSFSVPGHWSIEGSIFKAGDEYFAHGQYVTLGKAKFPIVLHHAIDQASPASIREAFRLSGLCPVNGMAIDRSQLVEPLFAQGVTGTSAETCPTCGAFGVNPLVAQGLIPESLGHILVPPRMPQMQVKRRKSKAGKSARILTGEEMLNQLQ</sequence>
<evidence type="ECO:0000313" key="3">
    <source>
        <dbReference type="EMBL" id="WAR24606.1"/>
    </source>
</evidence>
<dbReference type="InterPro" id="IPR004875">
    <property type="entry name" value="DDE_SF_endonuclease_dom"/>
</dbReference>
<dbReference type="Gene3D" id="1.10.10.60">
    <property type="entry name" value="Homeodomain-like"/>
    <property type="match status" value="1"/>
</dbReference>
<dbReference type="InterPro" id="IPR007889">
    <property type="entry name" value="HTH_Psq"/>
</dbReference>
<keyword evidence="4" id="KW-1185">Reference proteome</keyword>
<keyword evidence="1" id="KW-0238">DNA-binding</keyword>
<dbReference type="EMBL" id="CP111024">
    <property type="protein sequence ID" value="WAR24606.1"/>
    <property type="molecule type" value="Genomic_DNA"/>
</dbReference>
<dbReference type="InterPro" id="IPR050863">
    <property type="entry name" value="CenT-Element_Derived"/>
</dbReference>
<dbReference type="Proteomes" id="UP001164746">
    <property type="component" value="Chromosome 13"/>
</dbReference>
<protein>
    <recommendedName>
        <fullName evidence="2">HTH psq-type domain-containing protein</fullName>
    </recommendedName>
</protein>
<accession>A0ABY7FV45</accession>
<dbReference type="Pfam" id="PF05225">
    <property type="entry name" value="HTH_psq"/>
    <property type="match status" value="1"/>
</dbReference>
<name>A0ABY7FV45_MYAAR</name>
<evidence type="ECO:0000256" key="1">
    <source>
        <dbReference type="PROSITE-ProRule" id="PRU00320"/>
    </source>
</evidence>
<dbReference type="PANTHER" id="PTHR19303">
    <property type="entry name" value="TRANSPOSON"/>
    <property type="match status" value="1"/>
</dbReference>
<evidence type="ECO:0000259" key="2">
    <source>
        <dbReference type="PROSITE" id="PS50960"/>
    </source>
</evidence>
<evidence type="ECO:0000313" key="4">
    <source>
        <dbReference type="Proteomes" id="UP001164746"/>
    </source>
</evidence>
<dbReference type="Pfam" id="PF03184">
    <property type="entry name" value="DDE_1"/>
    <property type="match status" value="1"/>
</dbReference>
<gene>
    <name evidence="3" type="ORF">MAR_038275</name>
</gene>
<comment type="subcellular location">
    <subcellularLocation>
        <location evidence="1">Nucleus</location>
    </subcellularLocation>
</comment>
<feature type="domain" description="HTH psq-type" evidence="2">
    <location>
        <begin position="1"/>
        <end position="49"/>
    </location>
</feature>
<feature type="DNA-binding region" description="H-T-H motif" evidence="1">
    <location>
        <begin position="25"/>
        <end position="45"/>
    </location>
</feature>
<dbReference type="PANTHER" id="PTHR19303:SF74">
    <property type="entry name" value="POGO TRANSPOSABLE ELEMENT WITH KRAB DOMAIN"/>
    <property type="match status" value="1"/>
</dbReference>
<keyword evidence="1" id="KW-0539">Nucleus</keyword>
<dbReference type="SUPFAM" id="SSF46689">
    <property type="entry name" value="Homeodomain-like"/>
    <property type="match status" value="1"/>
</dbReference>
<proteinExistence type="predicted"/>
<dbReference type="PROSITE" id="PS50960">
    <property type="entry name" value="HTH_PSQ"/>
    <property type="match status" value="1"/>
</dbReference>
<feature type="non-terminal residue" evidence="3">
    <location>
        <position position="483"/>
    </location>
</feature>
<organism evidence="3 4">
    <name type="scientific">Mya arenaria</name>
    <name type="common">Soft-shell clam</name>
    <dbReference type="NCBI Taxonomy" id="6604"/>
    <lineage>
        <taxon>Eukaryota</taxon>
        <taxon>Metazoa</taxon>
        <taxon>Spiralia</taxon>
        <taxon>Lophotrochozoa</taxon>
        <taxon>Mollusca</taxon>
        <taxon>Bivalvia</taxon>
        <taxon>Autobranchia</taxon>
        <taxon>Heteroconchia</taxon>
        <taxon>Euheterodonta</taxon>
        <taxon>Imparidentia</taxon>
        <taxon>Neoheterodontei</taxon>
        <taxon>Myida</taxon>
        <taxon>Myoidea</taxon>
        <taxon>Myidae</taxon>
        <taxon>Mya</taxon>
    </lineage>
</organism>
<dbReference type="InterPro" id="IPR009057">
    <property type="entry name" value="Homeodomain-like_sf"/>
</dbReference>
<reference evidence="3" key="1">
    <citation type="submission" date="2022-11" db="EMBL/GenBank/DDBJ databases">
        <title>Centuries of genome instability and evolution in soft-shell clam transmissible cancer (bioRxiv).</title>
        <authorList>
            <person name="Hart S.F.M."/>
            <person name="Yonemitsu M.A."/>
            <person name="Giersch R.M."/>
            <person name="Beal B.F."/>
            <person name="Arriagada G."/>
            <person name="Davis B.W."/>
            <person name="Ostrander E.A."/>
            <person name="Goff S.P."/>
            <person name="Metzger M.J."/>
        </authorList>
    </citation>
    <scope>NUCLEOTIDE SEQUENCE</scope>
    <source>
        <strain evidence="3">MELC-2E11</strain>
        <tissue evidence="3">Siphon/mantle</tissue>
    </source>
</reference>